<dbReference type="PRINTS" id="PR01273">
    <property type="entry name" value="INVTBRTCOLOR"/>
</dbReference>
<comment type="caution">
    <text evidence="3">The sequence shown here is derived from an EMBL/GenBank/DDBJ whole genome shotgun (WGS) entry which is preliminary data.</text>
</comment>
<evidence type="ECO:0000313" key="4">
    <source>
        <dbReference type="Proteomes" id="UP001292094"/>
    </source>
</evidence>
<dbReference type="InterPro" id="IPR000566">
    <property type="entry name" value="Lipocln_cytosolic_FA-bd_dom"/>
</dbReference>
<gene>
    <name evidence="3" type="ORF">Pmani_040049</name>
</gene>
<dbReference type="GO" id="GO:0031409">
    <property type="term" value="F:pigment binding"/>
    <property type="evidence" value="ECO:0007669"/>
    <property type="project" value="InterPro"/>
</dbReference>
<dbReference type="InterPro" id="IPR012674">
    <property type="entry name" value="Calycin"/>
</dbReference>
<evidence type="ECO:0000256" key="1">
    <source>
        <dbReference type="ARBA" id="ARBA00023157"/>
    </source>
</evidence>
<dbReference type="GO" id="GO:0000302">
    <property type="term" value="P:response to reactive oxygen species"/>
    <property type="evidence" value="ECO:0007669"/>
    <property type="project" value="TreeGrafter"/>
</dbReference>
<keyword evidence="4" id="KW-1185">Reference proteome</keyword>
<feature type="domain" description="Lipocalin/cytosolic fatty-acid binding" evidence="2">
    <location>
        <begin position="27"/>
        <end position="108"/>
    </location>
</feature>
<name>A0AAE1NE07_9EUCA</name>
<evidence type="ECO:0000259" key="2">
    <source>
        <dbReference type="Pfam" id="PF00061"/>
    </source>
</evidence>
<dbReference type="Pfam" id="PF00061">
    <property type="entry name" value="Lipocalin"/>
    <property type="match status" value="1"/>
</dbReference>
<dbReference type="PANTHER" id="PTHR10612">
    <property type="entry name" value="APOLIPOPROTEIN D"/>
    <property type="match status" value="1"/>
</dbReference>
<organism evidence="3 4">
    <name type="scientific">Petrolisthes manimaculis</name>
    <dbReference type="NCBI Taxonomy" id="1843537"/>
    <lineage>
        <taxon>Eukaryota</taxon>
        <taxon>Metazoa</taxon>
        <taxon>Ecdysozoa</taxon>
        <taxon>Arthropoda</taxon>
        <taxon>Crustacea</taxon>
        <taxon>Multicrustacea</taxon>
        <taxon>Malacostraca</taxon>
        <taxon>Eumalacostraca</taxon>
        <taxon>Eucarida</taxon>
        <taxon>Decapoda</taxon>
        <taxon>Pleocyemata</taxon>
        <taxon>Anomura</taxon>
        <taxon>Galatheoidea</taxon>
        <taxon>Porcellanidae</taxon>
        <taxon>Petrolisthes</taxon>
    </lineage>
</organism>
<keyword evidence="1" id="KW-1015">Disulfide bond</keyword>
<dbReference type="EMBL" id="JAWZYT010007271">
    <property type="protein sequence ID" value="KAK4286861.1"/>
    <property type="molecule type" value="Genomic_DNA"/>
</dbReference>
<dbReference type="PANTHER" id="PTHR10612:SF62">
    <property type="entry name" value="LIPOCALIN_CYTOSOLIC FATTY-ACID BINDING DOMAIN-CONTAINING PROTEIN"/>
    <property type="match status" value="1"/>
</dbReference>
<sequence>GGFVEVNNVARNVFNLQTTIVGEAYVKEPGVLQVEFPGHIPAEYHILDTDYENYSAVYNCFETANDTHLEYGWLLSRTQHLDQTYVDLALDVFASNGIDITLFEPTYQGDDCPYL</sequence>
<evidence type="ECO:0000313" key="3">
    <source>
        <dbReference type="EMBL" id="KAK4286861.1"/>
    </source>
</evidence>
<dbReference type="InterPro" id="IPR003057">
    <property type="entry name" value="Invtbrt_color"/>
</dbReference>
<reference evidence="3" key="1">
    <citation type="submission" date="2023-11" db="EMBL/GenBank/DDBJ databases">
        <title>Genome assemblies of two species of porcelain crab, Petrolisthes cinctipes and Petrolisthes manimaculis (Anomura: Porcellanidae).</title>
        <authorList>
            <person name="Angst P."/>
        </authorList>
    </citation>
    <scope>NUCLEOTIDE SEQUENCE</scope>
    <source>
        <strain evidence="3">PB745_02</strain>
        <tissue evidence="3">Gill</tissue>
    </source>
</reference>
<dbReference type="GO" id="GO:0006629">
    <property type="term" value="P:lipid metabolic process"/>
    <property type="evidence" value="ECO:0007669"/>
    <property type="project" value="TreeGrafter"/>
</dbReference>
<dbReference type="Proteomes" id="UP001292094">
    <property type="component" value="Unassembled WGS sequence"/>
</dbReference>
<dbReference type="GO" id="GO:0005737">
    <property type="term" value="C:cytoplasm"/>
    <property type="evidence" value="ECO:0007669"/>
    <property type="project" value="TreeGrafter"/>
</dbReference>
<dbReference type="SUPFAM" id="SSF50814">
    <property type="entry name" value="Lipocalins"/>
    <property type="match status" value="1"/>
</dbReference>
<feature type="non-terminal residue" evidence="3">
    <location>
        <position position="1"/>
    </location>
</feature>
<proteinExistence type="predicted"/>
<dbReference type="AlphaFoldDB" id="A0AAE1NE07"/>
<protein>
    <recommendedName>
        <fullName evidence="2">Lipocalin/cytosolic fatty-acid binding domain-containing protein</fullName>
    </recommendedName>
</protein>
<accession>A0AAE1NE07</accession>
<dbReference type="Gene3D" id="2.40.128.20">
    <property type="match status" value="1"/>
</dbReference>